<keyword evidence="6" id="KW-0739">Sodium transport</keyword>
<dbReference type="NCBIfam" id="TIGR00773">
    <property type="entry name" value="NhaA"/>
    <property type="match status" value="1"/>
</dbReference>
<comment type="function">
    <text evidence="6">Na(+)/H(+) antiporter that extrudes sodium in exchange for external protons.</text>
</comment>
<dbReference type="InterPro" id="IPR036249">
    <property type="entry name" value="Thioredoxin-like_sf"/>
</dbReference>
<keyword evidence="2 6" id="KW-1003">Cell membrane</keyword>
<comment type="subcellular location">
    <subcellularLocation>
        <location evidence="1">Cell inner membrane</location>
        <topology evidence="1">Multi-pass membrane protein</topology>
    </subcellularLocation>
    <subcellularLocation>
        <location evidence="6">Cell membrane</location>
        <topology evidence="6">Multi-pass membrane protein</topology>
    </subcellularLocation>
</comment>
<sequence>MFKKGGLEVVVFRDLERKISSKASTTLKKTLENYGNNISLKYKYVIHDFSSHNQVLAVKAIHAARNQNKEEDYYRLVVESNGYTKEQLLVFAQSLRLNMSKFKEDLESKELINKIKADKKDAESSGLSFYPGITINGIPYKGAWDKESIIAALKKNGATQIRVAMQGLFQWGASAAIALILATIAALLLVNFGNLEVYEHLKKFPLGFTYGNINFSLPVEVWINDFLMAIFFLLIGLEIKEEILEGELSNRKKAAMPVIAAIGGMLVPALLYIIFNFETDTAHGWGVPMATDIAFTLGLMAILDSRVPVALKVFISALAIADDLGAILIIALFYGHGFHLNFFLLAMATLLIMYFFNRKKVFNVNVYLFLGLLLWFFIYKSGLHATLAGVLTAFLIPVQGKANLSLIAKQIAVIFQKEIGEIKNPETDKSKISPNSLLTLKRAIERLREPSEYLMHNLERFVNFIVLPLFAFFNTGILLTGSNYNFNQPLSLGVIAGLLIGKPLGILGFTWLASKLKIAKLSNDIRFRELFGGACLAGIGFTMSIVVGSSAFTEPALTTAKISILLASTLSAVLGLVILYLTTKTKDSV</sequence>
<comment type="similarity">
    <text evidence="6">Belongs to the NhaA Na(+)/H(+) (TC 2.A.33) antiporter family.</text>
</comment>
<evidence type="ECO:0000259" key="7">
    <source>
        <dbReference type="Pfam" id="PF13462"/>
    </source>
</evidence>
<dbReference type="RefSeq" id="WP_080318570.1">
    <property type="nucleotide sequence ID" value="NZ_MTBC01000003.1"/>
</dbReference>
<dbReference type="Gene3D" id="3.40.30.10">
    <property type="entry name" value="Glutaredoxin"/>
    <property type="match status" value="1"/>
</dbReference>
<feature type="transmembrane region" description="Helical" evidence="6">
    <location>
        <begin position="530"/>
        <end position="552"/>
    </location>
</feature>
<dbReference type="HAMAP" id="MF_01844">
    <property type="entry name" value="NhaA"/>
    <property type="match status" value="1"/>
</dbReference>
<dbReference type="GO" id="GO:0006885">
    <property type="term" value="P:regulation of pH"/>
    <property type="evidence" value="ECO:0007669"/>
    <property type="project" value="UniProtKB-UniRule"/>
</dbReference>
<feature type="transmembrane region" description="Helical" evidence="6">
    <location>
        <begin position="564"/>
        <end position="583"/>
    </location>
</feature>
<feature type="transmembrane region" description="Helical" evidence="6">
    <location>
        <begin position="340"/>
        <end position="356"/>
    </location>
</feature>
<feature type="transmembrane region" description="Helical" evidence="6">
    <location>
        <begin position="258"/>
        <end position="277"/>
    </location>
</feature>
<dbReference type="Gene3D" id="1.20.1530.10">
    <property type="entry name" value="Na+/H+ antiporter like domain"/>
    <property type="match status" value="1"/>
</dbReference>
<dbReference type="Proteomes" id="UP000191680">
    <property type="component" value="Unassembled WGS sequence"/>
</dbReference>
<accession>A0A1V6LTH9</accession>
<dbReference type="InterPro" id="IPR004670">
    <property type="entry name" value="NhaA"/>
</dbReference>
<protein>
    <recommendedName>
        <fullName evidence="6">Na(+)/H(+) antiporter NhaA</fullName>
    </recommendedName>
    <alternativeName>
        <fullName evidence="6">Sodium/proton antiporter NhaA</fullName>
    </alternativeName>
</protein>
<keyword evidence="9" id="KW-1185">Reference proteome</keyword>
<dbReference type="InterPro" id="IPR012336">
    <property type="entry name" value="Thioredoxin-like_fold"/>
</dbReference>
<comment type="catalytic activity">
    <reaction evidence="6">
        <text>Na(+)(in) + 2 H(+)(out) = Na(+)(out) + 2 H(+)(in)</text>
        <dbReference type="Rhea" id="RHEA:29251"/>
        <dbReference type="ChEBI" id="CHEBI:15378"/>
        <dbReference type="ChEBI" id="CHEBI:29101"/>
    </reaction>
</comment>
<keyword evidence="6" id="KW-0406">Ion transport</keyword>
<reference evidence="8 9" key="1">
    <citation type="submission" date="2016-12" db="EMBL/GenBank/DDBJ databases">
        <authorList>
            <person name="Song W.-J."/>
            <person name="Kurnit D.M."/>
        </authorList>
    </citation>
    <scope>NUCLEOTIDE SEQUENCE [LARGE SCALE GENOMIC DNA]</scope>
    <source>
        <strain evidence="8 9">HSG9</strain>
    </source>
</reference>
<keyword evidence="5 6" id="KW-0472">Membrane</keyword>
<evidence type="ECO:0000313" key="9">
    <source>
        <dbReference type="Proteomes" id="UP000191680"/>
    </source>
</evidence>
<dbReference type="InterPro" id="IPR023171">
    <property type="entry name" value="Na/H_antiporter_dom_sf"/>
</dbReference>
<feature type="transmembrane region" description="Helical" evidence="6">
    <location>
        <begin position="283"/>
        <end position="303"/>
    </location>
</feature>
<feature type="transmembrane region" description="Helical" evidence="6">
    <location>
        <begin position="461"/>
        <end position="484"/>
    </location>
</feature>
<evidence type="ECO:0000256" key="3">
    <source>
        <dbReference type="ARBA" id="ARBA00022692"/>
    </source>
</evidence>
<dbReference type="GO" id="GO:0015385">
    <property type="term" value="F:sodium:proton antiporter activity"/>
    <property type="evidence" value="ECO:0007669"/>
    <property type="project" value="UniProtKB-UniRule"/>
</dbReference>
<evidence type="ECO:0000313" key="8">
    <source>
        <dbReference type="EMBL" id="OQD43495.1"/>
    </source>
</evidence>
<evidence type="ECO:0000256" key="5">
    <source>
        <dbReference type="ARBA" id="ARBA00023136"/>
    </source>
</evidence>
<feature type="transmembrane region" description="Helical" evidence="6">
    <location>
        <begin position="213"/>
        <end position="237"/>
    </location>
</feature>
<proteinExistence type="inferred from homology"/>
<keyword evidence="6" id="KW-0813">Transport</keyword>
<name>A0A1V6LTH9_9FLAO</name>
<dbReference type="PANTHER" id="PTHR30341">
    <property type="entry name" value="SODIUM ION/PROTON ANTIPORTER NHAA-RELATED"/>
    <property type="match status" value="1"/>
</dbReference>
<evidence type="ECO:0000256" key="1">
    <source>
        <dbReference type="ARBA" id="ARBA00004429"/>
    </source>
</evidence>
<keyword evidence="4 6" id="KW-1133">Transmembrane helix</keyword>
<dbReference type="PANTHER" id="PTHR30341:SF0">
    <property type="entry name" value="NA(+)_H(+) ANTIPORTER NHAA"/>
    <property type="match status" value="1"/>
</dbReference>
<dbReference type="OrthoDB" id="9808135at2"/>
<keyword evidence="6" id="KW-0915">Sodium</keyword>
<dbReference type="Pfam" id="PF13462">
    <property type="entry name" value="Thioredoxin_4"/>
    <property type="match status" value="1"/>
</dbReference>
<keyword evidence="6" id="KW-0050">Antiport</keyword>
<gene>
    <name evidence="6" type="primary">nhaA</name>
    <name evidence="8" type="ORF">BUL40_06595</name>
</gene>
<dbReference type="EMBL" id="MTBC01000003">
    <property type="protein sequence ID" value="OQD43495.1"/>
    <property type="molecule type" value="Genomic_DNA"/>
</dbReference>
<keyword evidence="3 6" id="KW-0812">Transmembrane</keyword>
<dbReference type="AlphaFoldDB" id="A0A1V6LTH9"/>
<feature type="domain" description="Thioredoxin-like fold" evidence="7">
    <location>
        <begin position="24"/>
        <end position="154"/>
    </location>
</feature>
<feature type="transmembrane region" description="Helical" evidence="6">
    <location>
        <begin position="171"/>
        <end position="193"/>
    </location>
</feature>
<evidence type="ECO:0000256" key="4">
    <source>
        <dbReference type="ARBA" id="ARBA00022989"/>
    </source>
</evidence>
<dbReference type="GO" id="GO:0005886">
    <property type="term" value="C:plasma membrane"/>
    <property type="evidence" value="ECO:0007669"/>
    <property type="project" value="UniProtKB-SubCell"/>
</dbReference>
<comment type="caution">
    <text evidence="8">The sequence shown here is derived from an EMBL/GenBank/DDBJ whole genome shotgun (WGS) entry which is preliminary data.</text>
</comment>
<evidence type="ECO:0000256" key="6">
    <source>
        <dbReference type="HAMAP-Rule" id="MF_01844"/>
    </source>
</evidence>
<dbReference type="SUPFAM" id="SSF52833">
    <property type="entry name" value="Thioredoxin-like"/>
    <property type="match status" value="1"/>
</dbReference>
<feature type="transmembrane region" description="Helical" evidence="6">
    <location>
        <begin position="361"/>
        <end position="379"/>
    </location>
</feature>
<dbReference type="Pfam" id="PF06965">
    <property type="entry name" value="Na_H_antiport_1"/>
    <property type="match status" value="1"/>
</dbReference>
<feature type="transmembrane region" description="Helical" evidence="6">
    <location>
        <begin position="490"/>
        <end position="509"/>
    </location>
</feature>
<feature type="transmembrane region" description="Helical" evidence="6">
    <location>
        <begin position="310"/>
        <end position="334"/>
    </location>
</feature>
<organism evidence="8 9">
    <name type="scientific">Croceivirga radicis</name>
    <dbReference type="NCBI Taxonomy" id="1929488"/>
    <lineage>
        <taxon>Bacteria</taxon>
        <taxon>Pseudomonadati</taxon>
        <taxon>Bacteroidota</taxon>
        <taxon>Flavobacteriia</taxon>
        <taxon>Flavobacteriales</taxon>
        <taxon>Flavobacteriaceae</taxon>
        <taxon>Croceivirga</taxon>
    </lineage>
</organism>
<evidence type="ECO:0000256" key="2">
    <source>
        <dbReference type="ARBA" id="ARBA00022475"/>
    </source>
</evidence>
<feature type="transmembrane region" description="Helical" evidence="6">
    <location>
        <begin position="385"/>
        <end position="407"/>
    </location>
</feature>